<sequence length="114" mass="13354">MGSSNYGFFIDQSIHITYQKFVKKFPWLNSYWYIFHHIKHKPCGYEKDYFMICIRKIFSLHLAVHSLMVLKRIQNEMANFFVCISLGYNGCYALCGCTAAIPYFSTTGKQTHEA</sequence>
<dbReference type="Proteomes" id="UP000199537">
    <property type="component" value="Unassembled WGS sequence"/>
</dbReference>
<evidence type="ECO:0000313" key="3">
    <source>
        <dbReference type="Proteomes" id="UP000199537"/>
    </source>
</evidence>
<keyword evidence="1" id="KW-0472">Membrane</keyword>
<feature type="transmembrane region" description="Helical" evidence="1">
    <location>
        <begin position="80"/>
        <end position="104"/>
    </location>
</feature>
<proteinExistence type="predicted"/>
<organism evidence="2 3">
    <name type="scientific">Thermoflavifilum thermophilum</name>
    <dbReference type="NCBI Taxonomy" id="1393122"/>
    <lineage>
        <taxon>Bacteria</taxon>
        <taxon>Pseudomonadati</taxon>
        <taxon>Bacteroidota</taxon>
        <taxon>Chitinophagia</taxon>
        <taxon>Chitinophagales</taxon>
        <taxon>Chitinophagaceae</taxon>
        <taxon>Thermoflavifilum</taxon>
    </lineage>
</organism>
<keyword evidence="1" id="KW-1133">Transmembrane helix</keyword>
<dbReference type="EMBL" id="FPCJ01000001">
    <property type="protein sequence ID" value="SFV28307.1"/>
    <property type="molecule type" value="Genomic_DNA"/>
</dbReference>
<evidence type="ECO:0000313" key="2">
    <source>
        <dbReference type="EMBL" id="SFV28307.1"/>
    </source>
</evidence>
<reference evidence="3" key="1">
    <citation type="submission" date="2016-10" db="EMBL/GenBank/DDBJ databases">
        <authorList>
            <person name="Varghese N."/>
            <person name="Submissions S."/>
        </authorList>
    </citation>
    <scope>NUCLEOTIDE SEQUENCE [LARGE SCALE GENOMIC DNA]</scope>
    <source>
        <strain evidence="3">DSM 14807</strain>
    </source>
</reference>
<dbReference type="STRING" id="1393122.SAMN05660895_0303"/>
<dbReference type="AlphaFoldDB" id="A0A1I7N0V3"/>
<protein>
    <submittedName>
        <fullName evidence="2">Uncharacterized protein</fullName>
    </submittedName>
</protein>
<evidence type="ECO:0000256" key="1">
    <source>
        <dbReference type="SAM" id="Phobius"/>
    </source>
</evidence>
<gene>
    <name evidence="2" type="ORF">SAMN05660895_0303</name>
</gene>
<keyword evidence="3" id="KW-1185">Reference proteome</keyword>
<accession>A0A1I7N0V3</accession>
<keyword evidence="1" id="KW-0812">Transmembrane</keyword>
<name>A0A1I7N0V3_9BACT</name>